<dbReference type="SMART" id="SM00049">
    <property type="entry name" value="DEP"/>
    <property type="match status" value="2"/>
</dbReference>
<dbReference type="Gene3D" id="1.10.167.10">
    <property type="entry name" value="Regulator of G-protein Signalling 4, domain 2"/>
    <property type="match status" value="1"/>
</dbReference>
<dbReference type="GeneID" id="19317723"/>
<proteinExistence type="predicted"/>
<dbReference type="InterPro" id="IPR000591">
    <property type="entry name" value="DEP_dom"/>
</dbReference>
<dbReference type="AlphaFoldDB" id="A0A061H7C3"/>
<evidence type="ECO:0000256" key="2">
    <source>
        <dbReference type="SAM" id="MobiDB-lite"/>
    </source>
</evidence>
<feature type="compositionally biased region" description="Low complexity" evidence="2">
    <location>
        <begin position="770"/>
        <end position="793"/>
    </location>
</feature>
<feature type="region of interest" description="Disordered" evidence="2">
    <location>
        <begin position="346"/>
        <end position="435"/>
    </location>
</feature>
<reference evidence="5 6" key="1">
    <citation type="journal article" date="2013" name="Plant Cell">
        <title>The transition from a phytopathogenic smut ancestor to an anamorphic biocontrol agent deciphered by comparative whole-genome analysis.</title>
        <authorList>
            <person name="Lefebvre F."/>
            <person name="Joly D.L."/>
            <person name="Labbe C."/>
            <person name="Teichmann B."/>
            <person name="Linning R."/>
            <person name="Belzile F."/>
            <person name="Bakkeren G."/>
            <person name="Belanger R.R."/>
        </authorList>
    </citation>
    <scope>NUCLEOTIDE SEQUENCE [LARGE SCALE GENOMIC DNA]</scope>
    <source>
        <strain evidence="5 6">PF-1</strain>
    </source>
</reference>
<evidence type="ECO:0000313" key="6">
    <source>
        <dbReference type="Proteomes" id="UP000053664"/>
    </source>
</evidence>
<dbReference type="Pfam" id="PF25889">
    <property type="entry name" value="WHD_Fungal_DR"/>
    <property type="match status" value="1"/>
</dbReference>
<dbReference type="InterPro" id="IPR058855">
    <property type="entry name" value="RGS1/SST2-like_Fungal-DR"/>
</dbReference>
<dbReference type="SUPFAM" id="SSF48097">
    <property type="entry name" value="Regulator of G-protein signaling, RGS"/>
    <property type="match status" value="1"/>
</dbReference>
<evidence type="ECO:0000256" key="1">
    <source>
        <dbReference type="ARBA" id="ARBA00022700"/>
    </source>
</evidence>
<dbReference type="RefSeq" id="XP_007879325.1">
    <property type="nucleotide sequence ID" value="XM_007881134.1"/>
</dbReference>
<dbReference type="PANTHER" id="PTHR10845:SF192">
    <property type="entry name" value="DOUBLE HIT, ISOFORM B"/>
    <property type="match status" value="1"/>
</dbReference>
<feature type="region of interest" description="Disordered" evidence="2">
    <location>
        <begin position="745"/>
        <end position="800"/>
    </location>
</feature>
<dbReference type="SMART" id="SM00315">
    <property type="entry name" value="RGS"/>
    <property type="match status" value="1"/>
</dbReference>
<protein>
    <recommendedName>
        <fullName evidence="7">RGS domain-containing protein</fullName>
    </recommendedName>
</protein>
<evidence type="ECO:0000313" key="5">
    <source>
        <dbReference type="EMBL" id="EPQ28812.1"/>
    </source>
</evidence>
<dbReference type="CDD" id="cd04450">
    <property type="entry name" value="DEP_RGS7-like"/>
    <property type="match status" value="1"/>
</dbReference>
<keyword evidence="1" id="KW-0734">Signal transduction inhibitor</keyword>
<dbReference type="GO" id="GO:0009968">
    <property type="term" value="P:negative regulation of signal transduction"/>
    <property type="evidence" value="ECO:0007669"/>
    <property type="project" value="UniProtKB-KW"/>
</dbReference>
<feature type="compositionally biased region" description="Basic and acidic residues" evidence="2">
    <location>
        <begin position="409"/>
        <end position="430"/>
    </location>
</feature>
<dbReference type="Pfam" id="PF00615">
    <property type="entry name" value="RGS"/>
    <property type="match status" value="1"/>
</dbReference>
<feature type="domain" description="DEP" evidence="4">
    <location>
        <begin position="236"/>
        <end position="315"/>
    </location>
</feature>
<dbReference type="InterPro" id="IPR036390">
    <property type="entry name" value="WH_DNA-bd_sf"/>
</dbReference>
<feature type="compositionally biased region" description="Polar residues" evidence="2">
    <location>
        <begin position="638"/>
        <end position="647"/>
    </location>
</feature>
<dbReference type="PROSITE" id="PS50132">
    <property type="entry name" value="RGS"/>
    <property type="match status" value="1"/>
</dbReference>
<dbReference type="InterPro" id="IPR044926">
    <property type="entry name" value="RGS_subdomain_2"/>
</dbReference>
<dbReference type="HOGENOM" id="CLU_013365_1_0_1"/>
<organism evidence="5 6">
    <name type="scientific">Pseudozyma flocculosa PF-1</name>
    <dbReference type="NCBI Taxonomy" id="1277687"/>
    <lineage>
        <taxon>Eukaryota</taxon>
        <taxon>Fungi</taxon>
        <taxon>Dikarya</taxon>
        <taxon>Basidiomycota</taxon>
        <taxon>Ustilaginomycotina</taxon>
        <taxon>Ustilaginomycetes</taxon>
        <taxon>Ustilaginales</taxon>
        <taxon>Ustilaginaceae</taxon>
        <taxon>Pseudozyma</taxon>
    </lineage>
</organism>
<dbReference type="OrthoDB" id="196547at2759"/>
<feature type="compositionally biased region" description="Basic and acidic residues" evidence="2">
    <location>
        <begin position="375"/>
        <end position="397"/>
    </location>
</feature>
<dbReference type="EMBL" id="KE361633">
    <property type="protein sequence ID" value="EPQ28812.1"/>
    <property type="molecule type" value="Genomic_DNA"/>
</dbReference>
<dbReference type="SUPFAM" id="SSF46785">
    <property type="entry name" value="Winged helix' DNA-binding domain"/>
    <property type="match status" value="2"/>
</dbReference>
<feature type="region of interest" description="Disordered" evidence="2">
    <location>
        <begin position="508"/>
        <end position="528"/>
    </location>
</feature>
<feature type="region of interest" description="Disordered" evidence="2">
    <location>
        <begin position="1"/>
        <end position="32"/>
    </location>
</feature>
<feature type="region of interest" description="Disordered" evidence="2">
    <location>
        <begin position="618"/>
        <end position="654"/>
    </location>
</feature>
<dbReference type="Proteomes" id="UP000053664">
    <property type="component" value="Unassembled WGS sequence"/>
</dbReference>
<sequence>MSANGSSSSLQGDLATRTRQHTSSRMMKTTKRGRPFAKDTHDLFATLIVSLNLTTHRQYFKTYHNSFTTDEAAENLSALKFSQSNRVPDPNEPSRIVTTTTTTTFSMNREMAKGICQHFMDARLIENAGDTTSSVFKDKGVYVLTPKGLHILERFITKNGINGEHLLKVFSSQPICMKLLHLERRLSDDELLINGPVLEVIFRRVAGRSPNYNQDAALARPSPETSSNFDRAMGIEVADIQEKVKGQGLKTFRHTFHALAAIDWLCDFTTVCGKDEAAEIAAHFVRVGLLTQIVDKSRREQEPYDDRDVIVRVDDGRGNVTEGHFRCHHKTIYGVTERGRLVARWDQPAGTDANGSFRANGSHRRRSSDTFESGLAERGDGDAGVHPAKAAEAKSKLADIPSSPNPSNPKDRTLSRKASTVDRSRGEANGHHVATVPAAAIGQGIADTSAYSSRDSNTNRLKNILEEPALRLLFREFLRQNFCEENLSFWLDVQDFKRRFHTTSSAMAVRGPAGPAENGAASHKTGMGRKLGRTLTGALSGAAGEKDKDAPMPGYTAMERHQQDLVSMAFVIFNTYLAPASPSELNIEHNLRAELVVYMNKILAEAKAAGALTGALTPGAGSAAQTSTPPSEAGGSVFASSAANRSETSLEEKKASVASQRIRIPLHASQLQTMVRLYDRIQDHIFQLMATDSVPRFIKDPRFVQLVKSVEEYTEALEAGRIDPHENAGPAIGREVVEAMQLRSSDLHGGSKASSSHDGGSRQSGDASSRKVSATTAATSTAPSAPASVASPKMEAGIAR</sequence>
<evidence type="ECO:0008006" key="7">
    <source>
        <dbReference type="Google" id="ProtNLM"/>
    </source>
</evidence>
<dbReference type="InterPro" id="IPR036388">
    <property type="entry name" value="WH-like_DNA-bd_sf"/>
</dbReference>
<feature type="compositionally biased region" description="Polar residues" evidence="2">
    <location>
        <begin position="752"/>
        <end position="766"/>
    </location>
</feature>
<feature type="domain" description="RGS" evidence="3">
    <location>
        <begin position="460"/>
        <end position="707"/>
    </location>
</feature>
<feature type="compositionally biased region" description="Polar residues" evidence="2">
    <location>
        <begin position="1"/>
        <end position="11"/>
    </location>
</feature>
<dbReference type="InterPro" id="IPR036305">
    <property type="entry name" value="RGS_sf"/>
</dbReference>
<evidence type="ECO:0000259" key="3">
    <source>
        <dbReference type="PROSITE" id="PS50132"/>
    </source>
</evidence>
<evidence type="ECO:0000259" key="4">
    <source>
        <dbReference type="PROSITE" id="PS50186"/>
    </source>
</evidence>
<dbReference type="PROSITE" id="PS50186">
    <property type="entry name" value="DEP"/>
    <property type="match status" value="1"/>
</dbReference>
<name>A0A061H7C3_9BASI</name>
<dbReference type="InterPro" id="IPR016137">
    <property type="entry name" value="RGS"/>
</dbReference>
<dbReference type="Gene3D" id="1.10.10.10">
    <property type="entry name" value="Winged helix-like DNA-binding domain superfamily/Winged helix DNA-binding domain"/>
    <property type="match status" value="2"/>
</dbReference>
<feature type="compositionally biased region" description="Basic residues" evidence="2">
    <location>
        <begin position="18"/>
        <end position="32"/>
    </location>
</feature>
<dbReference type="PANTHER" id="PTHR10845">
    <property type="entry name" value="REGULATOR OF G PROTEIN SIGNALING"/>
    <property type="match status" value="1"/>
</dbReference>
<gene>
    <name evidence="5" type="ORF">PFL1_03615</name>
</gene>
<dbReference type="KEGG" id="pfp:PFL1_03615"/>
<accession>A0A061H7C3</accession>
<dbReference type="eggNOG" id="KOG3589">
    <property type="taxonomic scope" value="Eukaryota"/>
</dbReference>
<dbReference type="GO" id="GO:0035556">
    <property type="term" value="P:intracellular signal transduction"/>
    <property type="evidence" value="ECO:0007669"/>
    <property type="project" value="InterPro"/>
</dbReference>